<evidence type="ECO:0000313" key="3">
    <source>
        <dbReference type="Proteomes" id="UP000634667"/>
    </source>
</evidence>
<comment type="caution">
    <text evidence="2">The sequence shown here is derived from an EMBL/GenBank/DDBJ whole genome shotgun (WGS) entry which is preliminary data.</text>
</comment>
<sequence length="51" mass="6037">MNGKIRRTKKYVGRPKRNVCIAEKINTKKANMYNSPKTRIQFDEPTERTKP</sequence>
<evidence type="ECO:0000256" key="1">
    <source>
        <dbReference type="SAM" id="MobiDB-lite"/>
    </source>
</evidence>
<name>A0ABQ2WPN1_9ALTE</name>
<reference evidence="3" key="1">
    <citation type="journal article" date="2019" name="Int. J. Syst. Evol. Microbiol.">
        <title>The Global Catalogue of Microorganisms (GCM) 10K type strain sequencing project: providing services to taxonomists for standard genome sequencing and annotation.</title>
        <authorList>
            <consortium name="The Broad Institute Genomics Platform"/>
            <consortium name="The Broad Institute Genome Sequencing Center for Infectious Disease"/>
            <person name="Wu L."/>
            <person name="Ma J."/>
        </authorList>
    </citation>
    <scope>NUCLEOTIDE SEQUENCE [LARGE SCALE GENOMIC DNA]</scope>
    <source>
        <strain evidence="3">KCTC 23723</strain>
    </source>
</reference>
<organism evidence="2 3">
    <name type="scientific">Alishewanella tabrizica</name>
    <dbReference type="NCBI Taxonomy" id="671278"/>
    <lineage>
        <taxon>Bacteria</taxon>
        <taxon>Pseudomonadati</taxon>
        <taxon>Pseudomonadota</taxon>
        <taxon>Gammaproteobacteria</taxon>
        <taxon>Alteromonadales</taxon>
        <taxon>Alteromonadaceae</taxon>
        <taxon>Alishewanella</taxon>
    </lineage>
</organism>
<gene>
    <name evidence="2" type="ORF">GCM10008111_19790</name>
</gene>
<evidence type="ECO:0000313" key="2">
    <source>
        <dbReference type="EMBL" id="GGW63982.1"/>
    </source>
</evidence>
<dbReference type="EMBL" id="BMYR01000008">
    <property type="protein sequence ID" value="GGW63982.1"/>
    <property type="molecule type" value="Genomic_DNA"/>
</dbReference>
<feature type="compositionally biased region" description="Basic and acidic residues" evidence="1">
    <location>
        <begin position="40"/>
        <end position="51"/>
    </location>
</feature>
<feature type="region of interest" description="Disordered" evidence="1">
    <location>
        <begin position="30"/>
        <end position="51"/>
    </location>
</feature>
<dbReference type="Proteomes" id="UP000634667">
    <property type="component" value="Unassembled WGS sequence"/>
</dbReference>
<proteinExistence type="predicted"/>
<accession>A0ABQ2WPN1</accession>
<keyword evidence="3" id="KW-1185">Reference proteome</keyword>
<protein>
    <submittedName>
        <fullName evidence="2">Uncharacterized protein</fullName>
    </submittedName>
</protein>